<organism evidence="1 2">
    <name type="scientific">Humibacillus xanthopallidus</name>
    <dbReference type="NCBI Taxonomy" id="412689"/>
    <lineage>
        <taxon>Bacteria</taxon>
        <taxon>Bacillati</taxon>
        <taxon>Actinomycetota</taxon>
        <taxon>Actinomycetes</taxon>
        <taxon>Micrococcales</taxon>
        <taxon>Intrasporangiaceae</taxon>
        <taxon>Humibacillus</taxon>
    </lineage>
</organism>
<keyword evidence="2" id="KW-1185">Reference proteome</keyword>
<name>A0A543HV92_9MICO</name>
<keyword evidence="1" id="KW-0808">Transferase</keyword>
<proteinExistence type="predicted"/>
<comment type="caution">
    <text evidence="1">The sequence shown here is derived from an EMBL/GenBank/DDBJ whole genome shotgun (WGS) entry which is preliminary data.</text>
</comment>
<sequence>MAIELIEHRITARVPELTNPTNTLEVPLSIRVDPLTGHTSRIVSGTKLSPTERPDLTELTADPPFCPFCAGMIERATGTFPTEVVPQGRVRRGKAVVVPNVLAYSEFSSVGLYDTTRHFLDLPDLTASRVGDLLGALVEYTSALHRIRPMWSSINANYLPPSGSSLIHPHAQSAHDDIGTTLQRLLVERSAAWRGDQGGSASGAGSFWDELLAQEQGGPRWVGRVGRVSFLTPFAPIGFHEVWAVVDGCRDVDQLTDADCADLGTGMSRVFGTYRDLSLTSFNWALYGGGPTPPDGWSTLLRIVSRSNAEPMYRSDVTYFEKLHAEAMIDLTPEDLATTLRPHFGGSAT</sequence>
<protein>
    <submittedName>
        <fullName evidence="1">Galactose-1-phosphate uridylyltransferase</fullName>
    </submittedName>
</protein>
<dbReference type="EMBL" id="VFPM01000002">
    <property type="protein sequence ID" value="TQM62159.1"/>
    <property type="molecule type" value="Genomic_DNA"/>
</dbReference>
<reference evidence="1 2" key="1">
    <citation type="submission" date="2019-06" db="EMBL/GenBank/DDBJ databases">
        <title>Genome sequencing of plant associated microbes to promote plant fitness in Sorghum bicolor and Oryza sativa.</title>
        <authorList>
            <person name="Coleman-Derr D."/>
        </authorList>
    </citation>
    <scope>NUCLEOTIDE SEQUENCE [LARGE SCALE GENOMIC DNA]</scope>
    <source>
        <strain evidence="1 2">KV-663</strain>
    </source>
</reference>
<dbReference type="RefSeq" id="WP_141844276.1">
    <property type="nucleotide sequence ID" value="NZ_VFPM01000002.1"/>
</dbReference>
<evidence type="ECO:0000313" key="2">
    <source>
        <dbReference type="Proteomes" id="UP000316747"/>
    </source>
</evidence>
<dbReference type="Proteomes" id="UP000316747">
    <property type="component" value="Unassembled WGS sequence"/>
</dbReference>
<dbReference type="SUPFAM" id="SSF54197">
    <property type="entry name" value="HIT-like"/>
    <property type="match status" value="1"/>
</dbReference>
<dbReference type="OrthoDB" id="9769064at2"/>
<dbReference type="AlphaFoldDB" id="A0A543HV92"/>
<accession>A0A543HV92</accession>
<keyword evidence="1" id="KW-0548">Nucleotidyltransferase</keyword>
<dbReference type="InterPro" id="IPR036265">
    <property type="entry name" value="HIT-like_sf"/>
</dbReference>
<dbReference type="GO" id="GO:0016779">
    <property type="term" value="F:nucleotidyltransferase activity"/>
    <property type="evidence" value="ECO:0007669"/>
    <property type="project" value="UniProtKB-KW"/>
</dbReference>
<dbReference type="Gene3D" id="3.30.428.10">
    <property type="entry name" value="HIT-like"/>
    <property type="match status" value="1"/>
</dbReference>
<gene>
    <name evidence="1" type="ORF">FBY41_2188</name>
</gene>
<evidence type="ECO:0000313" key="1">
    <source>
        <dbReference type="EMBL" id="TQM62159.1"/>
    </source>
</evidence>